<accession>A0A6J5YP72</accession>
<dbReference type="EMBL" id="CAEZVC010000003">
    <property type="protein sequence ID" value="CAB4612131.1"/>
    <property type="molecule type" value="Genomic_DNA"/>
</dbReference>
<dbReference type="AlphaFoldDB" id="A0A6J5YP72"/>
<dbReference type="GO" id="GO:0019748">
    <property type="term" value="P:secondary metabolic process"/>
    <property type="evidence" value="ECO:0007669"/>
    <property type="project" value="TreeGrafter"/>
</dbReference>
<organism evidence="3">
    <name type="scientific">freshwater metagenome</name>
    <dbReference type="NCBI Taxonomy" id="449393"/>
    <lineage>
        <taxon>unclassified sequences</taxon>
        <taxon>metagenomes</taxon>
        <taxon>ecological metagenomes</taxon>
    </lineage>
</organism>
<sequence>MNADDLILVSVDDHIAEPANMFDAHVPAKYKEFAPRVVTDENGIEQWWYGDIKGRNLGLNAVAGKPREYYNIDASRYDQMRPGCWDVHERVRDMNAGGQLAGLNFPNWTGFSGQVLNQGPDLAINEIMIKAYNDWHIDEWCGAYPGRFIPCGILPLWDVEQAAAEVRRLAAKGCHAVTFSENPAALNMPSIHSGAWDPLFAACVETETVIACHLGSSSKSAATSADAPAGVAMTLSSAGTVYTLVDLIWATFWERFPTLKFSLTEGDIGWIPYFLWRAEHVNDRHGGWIDHDFSKTGGPTQIFNDHILVCFIKETVGPQLFNHFNLDNVCWESDYPHSDGTWPNAPEELLKTLAGYDDATINKISYENAMKHYNFDPFKYIPKEKATAGALRAMSPDVDVVTRTGRLADERDLAQWKAIISGGMAAAKP</sequence>
<dbReference type="EMBL" id="CAEZXY010000001">
    <property type="protein sequence ID" value="CAB4691675.1"/>
    <property type="molecule type" value="Genomic_DNA"/>
</dbReference>
<proteinExistence type="predicted"/>
<dbReference type="EMBL" id="CAESAL010000001">
    <property type="protein sequence ID" value="CAB4329729.1"/>
    <property type="molecule type" value="Genomic_DNA"/>
</dbReference>
<dbReference type="Pfam" id="PF04909">
    <property type="entry name" value="Amidohydro_2"/>
    <property type="match status" value="1"/>
</dbReference>
<dbReference type="InterPro" id="IPR032465">
    <property type="entry name" value="ACMSD"/>
</dbReference>
<dbReference type="GO" id="GO:0016831">
    <property type="term" value="F:carboxy-lyase activity"/>
    <property type="evidence" value="ECO:0007669"/>
    <property type="project" value="InterPro"/>
</dbReference>
<dbReference type="PANTHER" id="PTHR21240:SF28">
    <property type="entry name" value="ISO-OROTATE DECARBOXYLASE (EUROFUNG)"/>
    <property type="match status" value="1"/>
</dbReference>
<dbReference type="EMBL" id="CAFBRD010000001">
    <property type="protein sequence ID" value="CAB5072694.1"/>
    <property type="molecule type" value="Genomic_DNA"/>
</dbReference>
<dbReference type="Gene3D" id="3.20.20.140">
    <property type="entry name" value="Metal-dependent hydrolases"/>
    <property type="match status" value="1"/>
</dbReference>
<keyword evidence="1" id="KW-0456">Lyase</keyword>
<gene>
    <name evidence="4" type="ORF">UFOPK1762_00005</name>
    <name evidence="5" type="ORF">UFOPK1906_00115</name>
    <name evidence="6" type="ORF">UFOPK2624_00011</name>
    <name evidence="3" type="ORF">UFOPK3331_00063</name>
    <name evidence="7" type="ORF">UFOPK3785_00063</name>
    <name evidence="8" type="ORF">UFOPK4371_00063</name>
</gene>
<evidence type="ECO:0000313" key="6">
    <source>
        <dbReference type="EMBL" id="CAB4691675.1"/>
    </source>
</evidence>
<dbReference type="InterPro" id="IPR006680">
    <property type="entry name" value="Amidohydro-rel"/>
</dbReference>
<dbReference type="GO" id="GO:0016787">
    <property type="term" value="F:hydrolase activity"/>
    <property type="evidence" value="ECO:0007669"/>
    <property type="project" value="InterPro"/>
</dbReference>
<dbReference type="GO" id="GO:0005737">
    <property type="term" value="C:cytoplasm"/>
    <property type="evidence" value="ECO:0007669"/>
    <property type="project" value="TreeGrafter"/>
</dbReference>
<evidence type="ECO:0000256" key="1">
    <source>
        <dbReference type="ARBA" id="ARBA00023239"/>
    </source>
</evidence>
<dbReference type="SUPFAM" id="SSF51556">
    <property type="entry name" value="Metallo-dependent hydrolases"/>
    <property type="match status" value="1"/>
</dbReference>
<evidence type="ECO:0000259" key="2">
    <source>
        <dbReference type="Pfam" id="PF04909"/>
    </source>
</evidence>
<evidence type="ECO:0000313" key="8">
    <source>
        <dbReference type="EMBL" id="CAB5072694.1"/>
    </source>
</evidence>
<evidence type="ECO:0000313" key="4">
    <source>
        <dbReference type="EMBL" id="CAB4573887.1"/>
    </source>
</evidence>
<reference evidence="3" key="1">
    <citation type="submission" date="2020-05" db="EMBL/GenBank/DDBJ databases">
        <authorList>
            <person name="Chiriac C."/>
            <person name="Salcher M."/>
            <person name="Ghai R."/>
            <person name="Kavagutti S V."/>
        </authorList>
    </citation>
    <scope>NUCLEOTIDE SEQUENCE</scope>
</reference>
<protein>
    <submittedName>
        <fullName evidence="3">Unannotated protein</fullName>
    </submittedName>
</protein>
<dbReference type="PANTHER" id="PTHR21240">
    <property type="entry name" value="2-AMINO-3-CARBOXYLMUCONATE-6-SEMIALDEHYDE DECARBOXYLASE"/>
    <property type="match status" value="1"/>
</dbReference>
<dbReference type="EMBL" id="CAFBNJ010000002">
    <property type="protein sequence ID" value="CAB4939264.1"/>
    <property type="molecule type" value="Genomic_DNA"/>
</dbReference>
<evidence type="ECO:0000313" key="7">
    <source>
        <dbReference type="EMBL" id="CAB4939264.1"/>
    </source>
</evidence>
<feature type="domain" description="Amidohydrolase-related" evidence="2">
    <location>
        <begin position="71"/>
        <end position="375"/>
    </location>
</feature>
<dbReference type="InterPro" id="IPR032466">
    <property type="entry name" value="Metal_Hydrolase"/>
</dbReference>
<dbReference type="EMBL" id="CAEZTY010000001">
    <property type="protein sequence ID" value="CAB4573887.1"/>
    <property type="molecule type" value="Genomic_DNA"/>
</dbReference>
<evidence type="ECO:0000313" key="5">
    <source>
        <dbReference type="EMBL" id="CAB4612131.1"/>
    </source>
</evidence>
<evidence type="ECO:0000313" key="3">
    <source>
        <dbReference type="EMBL" id="CAB4329729.1"/>
    </source>
</evidence>
<name>A0A6J5YP72_9ZZZZ</name>